<dbReference type="AlphaFoldDB" id="A0A2X2D7Q7"/>
<evidence type="ECO:0000313" key="6">
    <source>
        <dbReference type="Proteomes" id="UP000250443"/>
    </source>
</evidence>
<dbReference type="GO" id="GO:1904680">
    <property type="term" value="F:peptide transmembrane transporter activity"/>
    <property type="evidence" value="ECO:0007669"/>
    <property type="project" value="TreeGrafter"/>
</dbReference>
<proteinExistence type="predicted"/>
<dbReference type="InterPro" id="IPR039424">
    <property type="entry name" value="SBP_5"/>
</dbReference>
<dbReference type="GO" id="GO:0015833">
    <property type="term" value="P:peptide transport"/>
    <property type="evidence" value="ECO:0007669"/>
    <property type="project" value="UniProtKB-KW"/>
</dbReference>
<evidence type="ECO:0000313" key="5">
    <source>
        <dbReference type="EMBL" id="SPZ16777.1"/>
    </source>
</evidence>
<dbReference type="GO" id="GO:0030288">
    <property type="term" value="C:outer membrane-bounded periplasmic space"/>
    <property type="evidence" value="ECO:0007669"/>
    <property type="project" value="UniProtKB-ARBA"/>
</dbReference>
<dbReference type="PANTHER" id="PTHR30290">
    <property type="entry name" value="PERIPLASMIC BINDING COMPONENT OF ABC TRANSPORTER"/>
    <property type="match status" value="1"/>
</dbReference>
<gene>
    <name evidence="5" type="primary">hbpA_2</name>
    <name evidence="5" type="ORF">NCTC11842_05817</name>
</gene>
<feature type="domain" description="Solute-binding protein family 5" evidence="4">
    <location>
        <begin position="83"/>
        <end position="467"/>
    </location>
</feature>
<dbReference type="Proteomes" id="UP000250443">
    <property type="component" value="Unassembled WGS sequence"/>
</dbReference>
<dbReference type="PIRSF" id="PIRSF002741">
    <property type="entry name" value="MppA"/>
    <property type="match status" value="1"/>
</dbReference>
<keyword evidence="3" id="KW-0732">Signal</keyword>
<dbReference type="GO" id="GO:0043190">
    <property type="term" value="C:ATP-binding cassette (ABC) transporter complex"/>
    <property type="evidence" value="ECO:0007669"/>
    <property type="project" value="InterPro"/>
</dbReference>
<feature type="chain" id="PRO_5015919647" evidence="3">
    <location>
        <begin position="31"/>
        <end position="554"/>
    </location>
</feature>
<dbReference type="GO" id="GO:0015031">
    <property type="term" value="P:protein transport"/>
    <property type="evidence" value="ECO:0007669"/>
    <property type="project" value="UniProtKB-KW"/>
</dbReference>
<evidence type="ECO:0000256" key="3">
    <source>
        <dbReference type="SAM" id="SignalP"/>
    </source>
</evidence>
<keyword evidence="2" id="KW-0653">Protein transport</keyword>
<dbReference type="Gene3D" id="3.40.190.10">
    <property type="entry name" value="Periplasmic binding protein-like II"/>
    <property type="match status" value="1"/>
</dbReference>
<sequence length="554" mass="61188">MRLALSGFKGRLKTSFALTATIALFSGAVAADTTLRIGMTAGDIPLTFGQPDQGYEGNRFTGIPIYDALIEWDLSQSEKPAALMPGLATKWAVSPEDHTKWTFTLREGVKFHDGTSVNADAIVWNVQKVLDKNAKQYAPAQVGNTVSRMPTLRSAEKIDDHTVVLTTSEPDAFLPYNLTNLFIVSPTAWQKDFDAIPASVTDAAERSKQAWSNFASHAVGSGPFKIERLVPRQQLTLARNPDYWNPSRVPKIDHVVLLPLPEANARTAALLSGQVDWIEAPAPDAIDQIKSRGFKLYANAQPHLWPWQFSFVEGSPWLNKDVRHAANLCLNRAELKEYLGGYMEEATGTYEQGSPWRGNPDFKIGYDPDQARALMTRAGYSEAKPVKVKVQTSASGSGQMQPLPMNEYIQQSLKQCYFDVELDVTEWNTLFTNWRLGAKDPAANGANAINVSAAVMDPYFGMVRFTSSKAFPPVSNNWGYFSDPEMDALITKARNAFDPKDMDVAAAQLHAALVDAAPFLWVAHDVGPRAMSSRIKSVVQPQSWFIDFATMSME</sequence>
<accession>A0A2X2D7Q7</accession>
<dbReference type="InterPro" id="IPR030678">
    <property type="entry name" value="Peptide/Ni-bd"/>
</dbReference>
<evidence type="ECO:0000259" key="4">
    <source>
        <dbReference type="Pfam" id="PF00496"/>
    </source>
</evidence>
<organism evidence="5 6">
    <name type="scientific">Pseudomonas luteola</name>
    <dbReference type="NCBI Taxonomy" id="47886"/>
    <lineage>
        <taxon>Bacteria</taxon>
        <taxon>Pseudomonadati</taxon>
        <taxon>Pseudomonadota</taxon>
        <taxon>Gammaproteobacteria</taxon>
        <taxon>Pseudomonadales</taxon>
        <taxon>Pseudomonadaceae</taxon>
        <taxon>Pseudomonas</taxon>
    </lineage>
</organism>
<dbReference type="Pfam" id="PF00496">
    <property type="entry name" value="SBP_bac_5"/>
    <property type="match status" value="1"/>
</dbReference>
<dbReference type="Gene3D" id="3.10.105.10">
    <property type="entry name" value="Dipeptide-binding Protein, Domain 3"/>
    <property type="match status" value="1"/>
</dbReference>
<dbReference type="PANTHER" id="PTHR30290:SF83">
    <property type="entry name" value="ABC TRANSPORTER SUBSTRATE-BINDING PROTEIN"/>
    <property type="match status" value="1"/>
</dbReference>
<feature type="signal peptide" evidence="3">
    <location>
        <begin position="1"/>
        <end position="30"/>
    </location>
</feature>
<name>A0A2X2D7Q7_PSELU</name>
<evidence type="ECO:0000256" key="1">
    <source>
        <dbReference type="ARBA" id="ARBA00022856"/>
    </source>
</evidence>
<dbReference type="CDD" id="cd08495">
    <property type="entry name" value="PBP2_NikA_DppA_OppA_like_8"/>
    <property type="match status" value="1"/>
</dbReference>
<dbReference type="SUPFAM" id="SSF53850">
    <property type="entry name" value="Periplasmic binding protein-like II"/>
    <property type="match status" value="1"/>
</dbReference>
<evidence type="ECO:0000256" key="2">
    <source>
        <dbReference type="ARBA" id="ARBA00022927"/>
    </source>
</evidence>
<keyword evidence="2" id="KW-0813">Transport</keyword>
<keyword evidence="1" id="KW-0571">Peptide transport</keyword>
<dbReference type="InterPro" id="IPR000914">
    <property type="entry name" value="SBP_5_dom"/>
</dbReference>
<protein>
    <submittedName>
        <fullName evidence="5">Extracellular solute-binding protein</fullName>
    </submittedName>
</protein>
<reference evidence="5 6" key="1">
    <citation type="submission" date="2018-06" db="EMBL/GenBank/DDBJ databases">
        <authorList>
            <consortium name="Pathogen Informatics"/>
            <person name="Doyle S."/>
        </authorList>
    </citation>
    <scope>NUCLEOTIDE SEQUENCE [LARGE SCALE GENOMIC DNA]</scope>
    <source>
        <strain evidence="5 6">NCTC11842</strain>
    </source>
</reference>
<dbReference type="EMBL" id="UAUF01000016">
    <property type="protein sequence ID" value="SPZ16777.1"/>
    <property type="molecule type" value="Genomic_DNA"/>
</dbReference>